<evidence type="ECO:0000313" key="3">
    <source>
        <dbReference type="EMBL" id="KAK1384080.1"/>
    </source>
</evidence>
<feature type="domain" description="Enolase C-terminal" evidence="2">
    <location>
        <begin position="17"/>
        <end position="76"/>
    </location>
</feature>
<dbReference type="PANTHER" id="PTHR48073:SF2">
    <property type="entry name" value="O-SUCCINYLBENZOATE SYNTHASE"/>
    <property type="match status" value="1"/>
</dbReference>
<dbReference type="EMBL" id="JAUIZM010000005">
    <property type="protein sequence ID" value="KAK1384080.1"/>
    <property type="molecule type" value="Genomic_DNA"/>
</dbReference>
<evidence type="ECO:0000256" key="1">
    <source>
        <dbReference type="ARBA" id="ARBA00022723"/>
    </source>
</evidence>
<reference evidence="3" key="2">
    <citation type="submission" date="2023-05" db="EMBL/GenBank/DDBJ databases">
        <authorList>
            <person name="Schelkunov M.I."/>
        </authorList>
    </citation>
    <scope>NUCLEOTIDE SEQUENCE</scope>
    <source>
        <strain evidence="3">Hsosn_3</strain>
        <tissue evidence="3">Leaf</tissue>
    </source>
</reference>
<keyword evidence="4" id="KW-1185">Reference proteome</keyword>
<evidence type="ECO:0000259" key="2">
    <source>
        <dbReference type="Pfam" id="PF13378"/>
    </source>
</evidence>
<dbReference type="InterPro" id="IPR029065">
    <property type="entry name" value="Enolase_C-like"/>
</dbReference>
<dbReference type="Pfam" id="PF13378">
    <property type="entry name" value="MR_MLE_C"/>
    <property type="match status" value="1"/>
</dbReference>
<protein>
    <recommendedName>
        <fullName evidence="2">Enolase C-terminal domain-containing protein</fullName>
    </recommendedName>
</protein>
<dbReference type="InterPro" id="IPR036849">
    <property type="entry name" value="Enolase-like_C_sf"/>
</dbReference>
<organism evidence="3 4">
    <name type="scientific">Heracleum sosnowskyi</name>
    <dbReference type="NCBI Taxonomy" id="360622"/>
    <lineage>
        <taxon>Eukaryota</taxon>
        <taxon>Viridiplantae</taxon>
        <taxon>Streptophyta</taxon>
        <taxon>Embryophyta</taxon>
        <taxon>Tracheophyta</taxon>
        <taxon>Spermatophyta</taxon>
        <taxon>Magnoliopsida</taxon>
        <taxon>eudicotyledons</taxon>
        <taxon>Gunneridae</taxon>
        <taxon>Pentapetalae</taxon>
        <taxon>asterids</taxon>
        <taxon>campanulids</taxon>
        <taxon>Apiales</taxon>
        <taxon>Apiaceae</taxon>
        <taxon>Apioideae</taxon>
        <taxon>apioid superclade</taxon>
        <taxon>Tordylieae</taxon>
        <taxon>Tordyliinae</taxon>
        <taxon>Heracleum</taxon>
    </lineage>
</organism>
<dbReference type="AlphaFoldDB" id="A0AAD8IE54"/>
<accession>A0AAD8IE54</accession>
<reference evidence="3" key="1">
    <citation type="submission" date="2023-02" db="EMBL/GenBank/DDBJ databases">
        <title>Genome of toxic invasive species Heracleum sosnowskyi carries increased number of genes despite the absence of recent whole-genome duplications.</title>
        <authorList>
            <person name="Schelkunov M."/>
            <person name="Shtratnikova V."/>
            <person name="Makarenko M."/>
            <person name="Klepikova A."/>
            <person name="Omelchenko D."/>
            <person name="Novikova G."/>
            <person name="Obukhova E."/>
            <person name="Bogdanov V."/>
            <person name="Penin A."/>
            <person name="Logacheva M."/>
        </authorList>
    </citation>
    <scope>NUCLEOTIDE SEQUENCE</scope>
    <source>
        <strain evidence="3">Hsosn_3</strain>
        <tissue evidence="3">Leaf</tissue>
    </source>
</reference>
<dbReference type="PANTHER" id="PTHR48073">
    <property type="entry name" value="O-SUCCINYLBENZOATE SYNTHASE-RELATED"/>
    <property type="match status" value="1"/>
</dbReference>
<evidence type="ECO:0000313" key="4">
    <source>
        <dbReference type="Proteomes" id="UP001237642"/>
    </source>
</evidence>
<proteinExistence type="predicted"/>
<sequence>MTIPIVSSSETTQLTSQYHKRGFKTLKLKVGKDLNKDIEVLQAVRAAHPECMLILDANEGYNSTEAIQVLETLHGFSSQVAHGLVRLLEYHVMKTITGLMFLLGIRRFSID</sequence>
<dbReference type="Gene3D" id="3.20.20.120">
    <property type="entry name" value="Enolase-like C-terminal domain"/>
    <property type="match status" value="1"/>
</dbReference>
<gene>
    <name evidence="3" type="ORF">POM88_021815</name>
</gene>
<name>A0AAD8IE54_9APIA</name>
<dbReference type="SUPFAM" id="SSF51604">
    <property type="entry name" value="Enolase C-terminal domain-like"/>
    <property type="match status" value="1"/>
</dbReference>
<dbReference type="Proteomes" id="UP001237642">
    <property type="component" value="Unassembled WGS sequence"/>
</dbReference>
<dbReference type="GO" id="GO:0046872">
    <property type="term" value="F:metal ion binding"/>
    <property type="evidence" value="ECO:0007669"/>
    <property type="project" value="UniProtKB-KW"/>
</dbReference>
<keyword evidence="1" id="KW-0479">Metal-binding</keyword>
<comment type="caution">
    <text evidence="3">The sequence shown here is derived from an EMBL/GenBank/DDBJ whole genome shotgun (WGS) entry which is preliminary data.</text>
</comment>